<dbReference type="PANTHER" id="PTHR12489:SF16">
    <property type="entry name" value="LHFPL TETRASPAN SUBFAMILY MEMBER 6 PROTEIN-RELATED"/>
    <property type="match status" value="1"/>
</dbReference>
<feature type="transmembrane region" description="Helical" evidence="5">
    <location>
        <begin position="158"/>
        <end position="177"/>
    </location>
</feature>
<evidence type="ECO:0000256" key="3">
    <source>
        <dbReference type="ARBA" id="ARBA00022989"/>
    </source>
</evidence>
<feature type="transmembrane region" description="Helical" evidence="5">
    <location>
        <begin position="125"/>
        <end position="152"/>
    </location>
</feature>
<organism evidence="6 7">
    <name type="scientific">Polyplax serrata</name>
    <name type="common">Common mouse louse</name>
    <dbReference type="NCBI Taxonomy" id="468196"/>
    <lineage>
        <taxon>Eukaryota</taxon>
        <taxon>Metazoa</taxon>
        <taxon>Ecdysozoa</taxon>
        <taxon>Arthropoda</taxon>
        <taxon>Hexapoda</taxon>
        <taxon>Insecta</taxon>
        <taxon>Pterygota</taxon>
        <taxon>Neoptera</taxon>
        <taxon>Paraneoptera</taxon>
        <taxon>Psocodea</taxon>
        <taxon>Troctomorpha</taxon>
        <taxon>Phthiraptera</taxon>
        <taxon>Anoplura</taxon>
        <taxon>Polyplacidae</taxon>
        <taxon>Polyplax</taxon>
    </lineage>
</organism>
<dbReference type="EMBL" id="JAWJWF010000003">
    <property type="protein sequence ID" value="KAK6634985.1"/>
    <property type="molecule type" value="Genomic_DNA"/>
</dbReference>
<evidence type="ECO:0000313" key="6">
    <source>
        <dbReference type="EMBL" id="KAK6634985.1"/>
    </source>
</evidence>
<dbReference type="Proteomes" id="UP001359485">
    <property type="component" value="Unassembled WGS sequence"/>
</dbReference>
<dbReference type="InterPro" id="IPR019372">
    <property type="entry name" value="LHFPL"/>
</dbReference>
<dbReference type="PANTHER" id="PTHR12489">
    <property type="entry name" value="LIPOMA HMGIC FUSION PARTNER-LIKE PROTEIN"/>
    <property type="match status" value="1"/>
</dbReference>
<keyword evidence="2 5" id="KW-0812">Transmembrane</keyword>
<name>A0ABR1B4W0_POLSC</name>
<evidence type="ECO:0000256" key="1">
    <source>
        <dbReference type="ARBA" id="ARBA00004141"/>
    </source>
</evidence>
<dbReference type="Gene3D" id="1.20.140.150">
    <property type="match status" value="1"/>
</dbReference>
<keyword evidence="3 5" id="KW-1133">Transmembrane helix</keyword>
<evidence type="ECO:0000256" key="2">
    <source>
        <dbReference type="ARBA" id="ARBA00022692"/>
    </source>
</evidence>
<sequence length="261" mass="28989">MQSNCFGCARVRVKKVVLYKQLSKVSSSGLHGYGFSGIGYQAAWLDGFGDKTRNVKKDVVVWPSCPWWKHFDGTLFDKVDAYFGSFRRCNYPKVSAAGVVEIIQECGRYSRFWDIPSPWWQASTILVGVASGLSLLVGVTAAAACCVTYVVHTGTARAAGFMQLFAALLVCGGVVLYPMGWDNREIKESCGESAHIYKIENTFGIGSSVGKWEIMEHTNYGKEWKVCDGRNGQNLTKKKRKLEDIFNLRLYSQGTLTFPGN</sequence>
<comment type="subcellular location">
    <subcellularLocation>
        <location evidence="1">Membrane</location>
        <topology evidence="1">Multi-pass membrane protein</topology>
    </subcellularLocation>
</comment>
<accession>A0ABR1B4W0</accession>
<keyword evidence="7" id="KW-1185">Reference proteome</keyword>
<evidence type="ECO:0000313" key="7">
    <source>
        <dbReference type="Proteomes" id="UP001359485"/>
    </source>
</evidence>
<evidence type="ECO:0000256" key="5">
    <source>
        <dbReference type="SAM" id="Phobius"/>
    </source>
</evidence>
<keyword evidence="4 5" id="KW-0472">Membrane</keyword>
<gene>
    <name evidence="6" type="ORF">RUM44_000234</name>
</gene>
<evidence type="ECO:0000256" key="4">
    <source>
        <dbReference type="ARBA" id="ARBA00023136"/>
    </source>
</evidence>
<comment type="caution">
    <text evidence="6">The sequence shown here is derived from an EMBL/GenBank/DDBJ whole genome shotgun (WGS) entry which is preliminary data.</text>
</comment>
<protein>
    <submittedName>
        <fullName evidence="6">Uncharacterized protein</fullName>
    </submittedName>
</protein>
<proteinExistence type="predicted"/>
<dbReference type="Pfam" id="PF10242">
    <property type="entry name" value="L_HMGIC_fpl"/>
    <property type="match status" value="1"/>
</dbReference>
<reference evidence="6 7" key="1">
    <citation type="submission" date="2023-09" db="EMBL/GenBank/DDBJ databases">
        <title>Genomes of two closely related lineages of the louse Polyplax serrata with different host specificities.</title>
        <authorList>
            <person name="Martinu J."/>
            <person name="Tarabai H."/>
            <person name="Stefka J."/>
            <person name="Hypsa V."/>
        </authorList>
    </citation>
    <scope>NUCLEOTIDE SEQUENCE [LARGE SCALE GENOMIC DNA]</scope>
    <source>
        <strain evidence="6">98ZLc_SE</strain>
    </source>
</reference>